<protein>
    <recommendedName>
        <fullName evidence="3">DUF3572 family protein</fullName>
    </recommendedName>
</protein>
<dbReference type="EMBL" id="BNCI01000002">
    <property type="protein sequence ID" value="GHF29825.1"/>
    <property type="molecule type" value="Genomic_DNA"/>
</dbReference>
<sequence>MTTEDAQAIALQAIIFIVSEDDLQERFVALSGLDGDAIKARLTDNDFLVGVLDFLINFEPDLIACAEHLDTSPETLTSAWRALGGGQGQEW</sequence>
<evidence type="ECO:0008006" key="3">
    <source>
        <dbReference type="Google" id="ProtNLM"/>
    </source>
</evidence>
<keyword evidence="2" id="KW-1185">Reference proteome</keyword>
<proteinExistence type="predicted"/>
<organism evidence="1 2">
    <name type="scientific">Kordiimonas sediminis</name>
    <dbReference type="NCBI Taxonomy" id="1735581"/>
    <lineage>
        <taxon>Bacteria</taxon>
        <taxon>Pseudomonadati</taxon>
        <taxon>Pseudomonadota</taxon>
        <taxon>Alphaproteobacteria</taxon>
        <taxon>Kordiimonadales</taxon>
        <taxon>Kordiimonadaceae</taxon>
        <taxon>Kordiimonas</taxon>
    </lineage>
</organism>
<dbReference type="AlphaFoldDB" id="A0A919AZ81"/>
<dbReference type="RefSeq" id="WP_191253718.1">
    <property type="nucleotide sequence ID" value="NZ_BNCI01000002.1"/>
</dbReference>
<dbReference type="Proteomes" id="UP000630923">
    <property type="component" value="Unassembled WGS sequence"/>
</dbReference>
<gene>
    <name evidence="1" type="ORF">GCM10017044_26390</name>
</gene>
<reference evidence="1" key="1">
    <citation type="journal article" date="2014" name="Int. J. Syst. Evol. Microbiol.">
        <title>Complete genome sequence of Corynebacterium casei LMG S-19264T (=DSM 44701T), isolated from a smear-ripened cheese.</title>
        <authorList>
            <consortium name="US DOE Joint Genome Institute (JGI-PGF)"/>
            <person name="Walter F."/>
            <person name="Albersmeier A."/>
            <person name="Kalinowski J."/>
            <person name="Ruckert C."/>
        </authorList>
    </citation>
    <scope>NUCLEOTIDE SEQUENCE</scope>
    <source>
        <strain evidence="1">KCTC 42590</strain>
    </source>
</reference>
<dbReference type="InterPro" id="IPR021955">
    <property type="entry name" value="DUF3572"/>
</dbReference>
<comment type="caution">
    <text evidence="1">The sequence shown here is derived from an EMBL/GenBank/DDBJ whole genome shotgun (WGS) entry which is preliminary data.</text>
</comment>
<accession>A0A919AZ81</accession>
<evidence type="ECO:0000313" key="1">
    <source>
        <dbReference type="EMBL" id="GHF29825.1"/>
    </source>
</evidence>
<evidence type="ECO:0000313" key="2">
    <source>
        <dbReference type="Proteomes" id="UP000630923"/>
    </source>
</evidence>
<dbReference type="Pfam" id="PF12096">
    <property type="entry name" value="DUF3572"/>
    <property type="match status" value="1"/>
</dbReference>
<name>A0A919AZ81_9PROT</name>
<reference evidence="1" key="2">
    <citation type="submission" date="2020-09" db="EMBL/GenBank/DDBJ databases">
        <authorList>
            <person name="Sun Q."/>
            <person name="Kim S."/>
        </authorList>
    </citation>
    <scope>NUCLEOTIDE SEQUENCE</scope>
    <source>
        <strain evidence="1">KCTC 42590</strain>
    </source>
</reference>